<dbReference type="Gene3D" id="3.40.390.10">
    <property type="entry name" value="Collagenase (Catalytic Domain)"/>
    <property type="match status" value="1"/>
</dbReference>
<reference evidence="4" key="1">
    <citation type="submission" date="2023-07" db="EMBL/GenBank/DDBJ databases">
        <title>Chromosome-level genome assembly of Artemia franciscana.</title>
        <authorList>
            <person name="Jo E."/>
        </authorList>
    </citation>
    <scope>NUCLEOTIDE SEQUENCE</scope>
    <source>
        <tissue evidence="4">Whole body</tissue>
    </source>
</reference>
<evidence type="ECO:0000313" key="4">
    <source>
        <dbReference type="EMBL" id="KAK2708172.1"/>
    </source>
</evidence>
<gene>
    <name evidence="4" type="ORF">QYM36_013934</name>
</gene>
<keyword evidence="2" id="KW-0472">Membrane</keyword>
<feature type="signal peptide" evidence="3">
    <location>
        <begin position="1"/>
        <end position="20"/>
    </location>
</feature>
<protein>
    <recommendedName>
        <fullName evidence="6">Peptidase M12B domain-containing protein</fullName>
    </recommendedName>
</protein>
<evidence type="ECO:0008006" key="6">
    <source>
        <dbReference type="Google" id="ProtNLM"/>
    </source>
</evidence>
<evidence type="ECO:0000313" key="5">
    <source>
        <dbReference type="Proteomes" id="UP001187531"/>
    </source>
</evidence>
<sequence>MCVLSLWFILTVLLRLKVFAQENETAKQICLLGIDSIQLTTINRKTQVHIPIEVCKEFSSTIILDLEPSRIFHEDLRIIHKHNSQEPDLNFKYNVYSTKPKDEKQGTKCIFGAFIVETDESVEENKIRMGFFIIEEDDKTYTFYSLLPLSLLLENKDNKLIIMRNKVFLNPIQARPEKIVVPVKLIFHHSIYKDSKSLSDFLSYSMLLFSALKEAFRLQSLSDVDNPYFVIKAIEIFYEPGQFSYNLPIKMAPLACLLQKKVKLKRQILKYFDDLDDFKGFNLWSNETTSKYKEEINLLTQEITNLKLAIAEDNEAVQASFLDEAKKEKCLEEKDTYNITRGLDPKMTLLACLLQMKFIYAEQKKQKLKNYETVSKHKEEMNLLMQEITKLKLAIANNNEAVQASFLDEAKKEKCLEKNNIYNLITGLDNEHALDENQITVLYANTHGENGDLYHQGLAGGTFCQGKSSSIVIDSHTDGNEAFKIRNNMGISAATLIHEVAHIFKAIDLTGQISDSYVMRTEFEYELFKPLTFQFSEININYISNLIRSMDSSCFDKPKKIKAKCRNFKTSKKQMENGDTEISLLCNNRFRFFRHGPVRKTNKSYLEVTKVKQSIVNVTQQPFSSSYETTETNIPVNITETNFFQRNIFWLAPVVIILLCIIVTLFYLYLKD</sequence>
<evidence type="ECO:0000256" key="3">
    <source>
        <dbReference type="SAM" id="SignalP"/>
    </source>
</evidence>
<feature type="chain" id="PRO_5041742345" description="Peptidase M12B domain-containing protein" evidence="3">
    <location>
        <begin position="21"/>
        <end position="672"/>
    </location>
</feature>
<evidence type="ECO:0000256" key="2">
    <source>
        <dbReference type="SAM" id="Phobius"/>
    </source>
</evidence>
<evidence type="ECO:0000256" key="1">
    <source>
        <dbReference type="SAM" id="Coils"/>
    </source>
</evidence>
<dbReference type="GO" id="GO:0008237">
    <property type="term" value="F:metallopeptidase activity"/>
    <property type="evidence" value="ECO:0007669"/>
    <property type="project" value="InterPro"/>
</dbReference>
<keyword evidence="2" id="KW-1133">Transmembrane helix</keyword>
<proteinExistence type="predicted"/>
<keyword evidence="1" id="KW-0175">Coiled coil</keyword>
<dbReference type="Proteomes" id="UP001187531">
    <property type="component" value="Unassembled WGS sequence"/>
</dbReference>
<dbReference type="EMBL" id="JAVRJZ010000018">
    <property type="protein sequence ID" value="KAK2708172.1"/>
    <property type="molecule type" value="Genomic_DNA"/>
</dbReference>
<dbReference type="InterPro" id="IPR024079">
    <property type="entry name" value="MetalloPept_cat_dom_sf"/>
</dbReference>
<name>A0AA88HNL7_ARTSF</name>
<organism evidence="4 5">
    <name type="scientific">Artemia franciscana</name>
    <name type="common">Brine shrimp</name>
    <name type="synonym">Artemia sanfranciscana</name>
    <dbReference type="NCBI Taxonomy" id="6661"/>
    <lineage>
        <taxon>Eukaryota</taxon>
        <taxon>Metazoa</taxon>
        <taxon>Ecdysozoa</taxon>
        <taxon>Arthropoda</taxon>
        <taxon>Crustacea</taxon>
        <taxon>Branchiopoda</taxon>
        <taxon>Anostraca</taxon>
        <taxon>Artemiidae</taxon>
        <taxon>Artemia</taxon>
    </lineage>
</organism>
<dbReference type="SUPFAM" id="SSF55486">
    <property type="entry name" value="Metalloproteases ('zincins'), catalytic domain"/>
    <property type="match status" value="1"/>
</dbReference>
<accession>A0AA88HNL7</accession>
<comment type="caution">
    <text evidence="4">The sequence shown here is derived from an EMBL/GenBank/DDBJ whole genome shotgun (WGS) entry which is preliminary data.</text>
</comment>
<keyword evidence="5" id="KW-1185">Reference proteome</keyword>
<keyword evidence="3" id="KW-0732">Signal</keyword>
<keyword evidence="2" id="KW-0812">Transmembrane</keyword>
<dbReference type="AlphaFoldDB" id="A0AA88HNL7"/>
<feature type="transmembrane region" description="Helical" evidence="2">
    <location>
        <begin position="648"/>
        <end position="670"/>
    </location>
</feature>
<feature type="coiled-coil region" evidence="1">
    <location>
        <begin position="289"/>
        <end position="316"/>
    </location>
</feature>